<dbReference type="GO" id="GO:0005634">
    <property type="term" value="C:nucleus"/>
    <property type="evidence" value="ECO:0007669"/>
    <property type="project" value="UniProtKB-SubCell"/>
</dbReference>
<feature type="region of interest" description="Disordered" evidence="7">
    <location>
        <begin position="464"/>
        <end position="488"/>
    </location>
</feature>
<keyword evidence="6" id="KW-0539">Nucleus</keyword>
<evidence type="ECO:0000256" key="6">
    <source>
        <dbReference type="ARBA" id="ARBA00023242"/>
    </source>
</evidence>
<sequence length="532" mass="59025">MERSIRKACDLCYRKRIKCDGKQPRCSNCQVYSSDCTHKAISRQKKKRSKLLGPVHGSQQQQQRQQHQQQHAVQVDEEPHDEQSSKPLNPSNRILSPTPSIASHGRRRMPLPAEDVVRHVIDVYLSSFNTILPLFHPPSLYRTVDDWYRQPADANQPSCWAAINLALALAQCHGCGRLSPAVARAVDVDECLQNAQSVLTEVLAGDPDLQTVQILLGLGMLFMGAKLGDARPPIIFVSTAVRLAQAMGMHRRDSYEGLTPNEAVQRRRVFWIAYILDRDVVARTRQAPIQHDADMDLDLPPNEDEVRVRAGLGDGDVDVNAGFVHVAGNDTFGEGAMTSFNLFRARIELAQIQERVYDCAFSVRARYMDPGESARLAQAIKLSIRQWKARLPAALGVDALLSQADNESGDDKNNTSSSSAPNLPTVMCYMHSLITVCLGQLCRVNSMEVQWIEKVLSYARGTSLGDGETTTTTPTFASSVSSRPAPPQGWNGLVSECRDFMRLFQSIRNKTPEFVNVQLCPFTSALICLSVN</sequence>
<dbReference type="PANTHER" id="PTHR46910:SF37">
    <property type="entry name" value="ZN(II)2CYS6 TRANSCRIPTION FACTOR (EUROFUNG)"/>
    <property type="match status" value="1"/>
</dbReference>
<keyword evidence="2" id="KW-0479">Metal-binding</keyword>
<evidence type="ECO:0000313" key="10">
    <source>
        <dbReference type="Proteomes" id="UP000639643"/>
    </source>
</evidence>
<dbReference type="CDD" id="cd12148">
    <property type="entry name" value="fungal_TF_MHR"/>
    <property type="match status" value="1"/>
</dbReference>
<feature type="compositionally biased region" description="Polar residues" evidence="7">
    <location>
        <begin position="85"/>
        <end position="101"/>
    </location>
</feature>
<dbReference type="EMBL" id="WIGM01001411">
    <property type="protein sequence ID" value="KAF6798178.1"/>
    <property type="molecule type" value="Genomic_DNA"/>
</dbReference>
<accession>A0A8H6MLY5</accession>
<keyword evidence="5" id="KW-0804">Transcription</keyword>
<dbReference type="InterPro" id="IPR001138">
    <property type="entry name" value="Zn2Cys6_DnaBD"/>
</dbReference>
<evidence type="ECO:0000256" key="5">
    <source>
        <dbReference type="ARBA" id="ARBA00023163"/>
    </source>
</evidence>
<dbReference type="InterPro" id="IPR050987">
    <property type="entry name" value="AtrR-like"/>
</dbReference>
<dbReference type="InterPro" id="IPR036864">
    <property type="entry name" value="Zn2-C6_fun-type_DNA-bd_sf"/>
</dbReference>
<dbReference type="CDD" id="cd00067">
    <property type="entry name" value="GAL4"/>
    <property type="match status" value="1"/>
</dbReference>
<feature type="compositionally biased region" description="Low complexity" evidence="7">
    <location>
        <begin position="464"/>
        <end position="482"/>
    </location>
</feature>
<dbReference type="SMART" id="SM00066">
    <property type="entry name" value="GAL4"/>
    <property type="match status" value="1"/>
</dbReference>
<protein>
    <submittedName>
        <fullName evidence="9">Fungal specific transcription factor</fullName>
    </submittedName>
</protein>
<reference evidence="9" key="1">
    <citation type="journal article" date="2020" name="Phytopathology">
        <title>Genome Sequence Resources of Colletotrichum truncatum, C. plurivorum, C. musicola, and C. sojae: Four Species Pathogenic to Soybean (Glycine max).</title>
        <authorList>
            <person name="Rogerio F."/>
            <person name="Boufleur T.R."/>
            <person name="Ciampi-Guillardi M."/>
            <person name="Sukno S.A."/>
            <person name="Thon M.R."/>
            <person name="Massola Junior N.S."/>
            <person name="Baroncelli R."/>
        </authorList>
    </citation>
    <scope>NUCLEOTIDE SEQUENCE</scope>
    <source>
        <strain evidence="9">LFN0074</strain>
    </source>
</reference>
<proteinExistence type="predicted"/>
<feature type="compositionally biased region" description="Low complexity" evidence="7">
    <location>
        <begin position="59"/>
        <end position="71"/>
    </location>
</feature>
<dbReference type="AlphaFoldDB" id="A0A8H6MLY5"/>
<feature type="non-terminal residue" evidence="9">
    <location>
        <position position="1"/>
    </location>
</feature>
<keyword evidence="10" id="KW-1185">Reference proteome</keyword>
<dbReference type="Proteomes" id="UP000639643">
    <property type="component" value="Unassembled WGS sequence"/>
</dbReference>
<dbReference type="InterPro" id="IPR007219">
    <property type="entry name" value="XnlR_reg_dom"/>
</dbReference>
<feature type="domain" description="Zn(2)-C6 fungal-type" evidence="8">
    <location>
        <begin position="8"/>
        <end position="38"/>
    </location>
</feature>
<dbReference type="Pfam" id="PF00172">
    <property type="entry name" value="Zn_clus"/>
    <property type="match status" value="1"/>
</dbReference>
<keyword evidence="4" id="KW-0238">DNA-binding</keyword>
<feature type="region of interest" description="Disordered" evidence="7">
    <location>
        <begin position="43"/>
        <end position="107"/>
    </location>
</feature>
<keyword evidence="3" id="KW-0805">Transcription regulation</keyword>
<dbReference type="PROSITE" id="PS50048">
    <property type="entry name" value="ZN2_CY6_FUNGAL_2"/>
    <property type="match status" value="1"/>
</dbReference>
<dbReference type="PANTHER" id="PTHR46910">
    <property type="entry name" value="TRANSCRIPTION FACTOR PDR1"/>
    <property type="match status" value="1"/>
</dbReference>
<comment type="subcellular location">
    <subcellularLocation>
        <location evidence="1">Nucleus</location>
    </subcellularLocation>
</comment>
<evidence type="ECO:0000256" key="1">
    <source>
        <dbReference type="ARBA" id="ARBA00004123"/>
    </source>
</evidence>
<gene>
    <name evidence="9" type="ORF">CMUS01_15734</name>
</gene>
<dbReference type="Gene3D" id="4.10.240.10">
    <property type="entry name" value="Zn(2)-C6 fungal-type DNA-binding domain"/>
    <property type="match status" value="1"/>
</dbReference>
<evidence type="ECO:0000256" key="7">
    <source>
        <dbReference type="SAM" id="MobiDB-lite"/>
    </source>
</evidence>
<evidence type="ECO:0000256" key="3">
    <source>
        <dbReference type="ARBA" id="ARBA00023015"/>
    </source>
</evidence>
<dbReference type="GO" id="GO:0003677">
    <property type="term" value="F:DNA binding"/>
    <property type="evidence" value="ECO:0007669"/>
    <property type="project" value="UniProtKB-KW"/>
</dbReference>
<evidence type="ECO:0000256" key="2">
    <source>
        <dbReference type="ARBA" id="ARBA00022723"/>
    </source>
</evidence>
<dbReference type="OrthoDB" id="2123952at2759"/>
<name>A0A8H6MLY5_9PEZI</name>
<evidence type="ECO:0000256" key="4">
    <source>
        <dbReference type="ARBA" id="ARBA00023125"/>
    </source>
</evidence>
<comment type="caution">
    <text evidence="9">The sequence shown here is derived from an EMBL/GenBank/DDBJ whole genome shotgun (WGS) entry which is preliminary data.</text>
</comment>
<dbReference type="GO" id="GO:0000981">
    <property type="term" value="F:DNA-binding transcription factor activity, RNA polymerase II-specific"/>
    <property type="evidence" value="ECO:0007669"/>
    <property type="project" value="InterPro"/>
</dbReference>
<evidence type="ECO:0000313" key="9">
    <source>
        <dbReference type="EMBL" id="KAF6798178.1"/>
    </source>
</evidence>
<dbReference type="Pfam" id="PF04082">
    <property type="entry name" value="Fungal_trans"/>
    <property type="match status" value="1"/>
</dbReference>
<evidence type="ECO:0000259" key="8">
    <source>
        <dbReference type="PROSITE" id="PS50048"/>
    </source>
</evidence>
<dbReference type="SUPFAM" id="SSF57701">
    <property type="entry name" value="Zn2/Cys6 DNA-binding domain"/>
    <property type="match status" value="1"/>
</dbReference>
<dbReference type="GO" id="GO:0006351">
    <property type="term" value="P:DNA-templated transcription"/>
    <property type="evidence" value="ECO:0007669"/>
    <property type="project" value="InterPro"/>
</dbReference>
<organism evidence="9 10">
    <name type="scientific">Colletotrichum musicola</name>
    <dbReference type="NCBI Taxonomy" id="2175873"/>
    <lineage>
        <taxon>Eukaryota</taxon>
        <taxon>Fungi</taxon>
        <taxon>Dikarya</taxon>
        <taxon>Ascomycota</taxon>
        <taxon>Pezizomycotina</taxon>
        <taxon>Sordariomycetes</taxon>
        <taxon>Hypocreomycetidae</taxon>
        <taxon>Glomerellales</taxon>
        <taxon>Glomerellaceae</taxon>
        <taxon>Colletotrichum</taxon>
        <taxon>Colletotrichum orchidearum species complex</taxon>
    </lineage>
</organism>
<dbReference type="GO" id="GO:0008270">
    <property type="term" value="F:zinc ion binding"/>
    <property type="evidence" value="ECO:0007669"/>
    <property type="project" value="InterPro"/>
</dbReference>
<dbReference type="SMART" id="SM00906">
    <property type="entry name" value="Fungal_trans"/>
    <property type="match status" value="1"/>
</dbReference>